<evidence type="ECO:0000256" key="2">
    <source>
        <dbReference type="ARBA" id="ARBA00022448"/>
    </source>
</evidence>
<feature type="transmembrane region" description="Helical" evidence="10">
    <location>
        <begin position="52"/>
        <end position="74"/>
    </location>
</feature>
<feature type="transmembrane region" description="Helical" evidence="10">
    <location>
        <begin position="80"/>
        <end position="100"/>
    </location>
</feature>
<dbReference type="EMBL" id="JBEWSZ010000001">
    <property type="protein sequence ID" value="MET2828473.1"/>
    <property type="molecule type" value="Genomic_DNA"/>
</dbReference>
<evidence type="ECO:0000256" key="7">
    <source>
        <dbReference type="ARBA" id="ARBA00022989"/>
    </source>
</evidence>
<keyword evidence="6" id="KW-0029">Amino-acid transport</keyword>
<feature type="transmembrane region" description="Helical" evidence="10">
    <location>
        <begin position="243"/>
        <end position="262"/>
    </location>
</feature>
<evidence type="ECO:0000256" key="8">
    <source>
        <dbReference type="ARBA" id="ARBA00023136"/>
    </source>
</evidence>
<proteinExistence type="inferred from homology"/>
<evidence type="ECO:0000256" key="9">
    <source>
        <dbReference type="ARBA" id="ARBA00037998"/>
    </source>
</evidence>
<evidence type="ECO:0000256" key="6">
    <source>
        <dbReference type="ARBA" id="ARBA00022970"/>
    </source>
</evidence>
<evidence type="ECO:0000256" key="5">
    <source>
        <dbReference type="ARBA" id="ARBA00022692"/>
    </source>
</evidence>
<dbReference type="CDD" id="cd06582">
    <property type="entry name" value="TM_PBP1_LivH_like"/>
    <property type="match status" value="1"/>
</dbReference>
<evidence type="ECO:0000313" key="12">
    <source>
        <dbReference type="Proteomes" id="UP001548832"/>
    </source>
</evidence>
<accession>A0ABV2DFD8</accession>
<dbReference type="PANTHER" id="PTHR11795">
    <property type="entry name" value="BRANCHED-CHAIN AMINO ACID TRANSPORT SYSTEM PERMEASE PROTEIN LIVH"/>
    <property type="match status" value="1"/>
</dbReference>
<dbReference type="Pfam" id="PF02653">
    <property type="entry name" value="BPD_transp_2"/>
    <property type="match status" value="1"/>
</dbReference>
<evidence type="ECO:0000313" key="11">
    <source>
        <dbReference type="EMBL" id="MET2828473.1"/>
    </source>
</evidence>
<keyword evidence="4" id="KW-0997">Cell inner membrane</keyword>
<evidence type="ECO:0000256" key="4">
    <source>
        <dbReference type="ARBA" id="ARBA00022519"/>
    </source>
</evidence>
<keyword evidence="7 10" id="KW-1133">Transmembrane helix</keyword>
<comment type="caution">
    <text evidence="11">The sequence shown here is derived from an EMBL/GenBank/DDBJ whole genome shotgun (WGS) entry which is preliminary data.</text>
</comment>
<sequence length="337" mass="36052">MDNLLNGLVLFLNFVVVPATSYGAQLALGALGVNLIFGVLRFSNFAHGDTMAFGTMLTILGTWALQSVGFSLGFLPTALAALPLGIVGTILFCLAADRLVYAHYRRQKAAPVVFMMASMGVMFILNGVVRIIIGPDERNFADGERFLISAQQFKDATGLLEGLTIRTSQALTLAVAVAAVLALFLFLQRTRTGAAMRAFSDNETLALLCGVSPKVVIRTTWIIAATLMTVAGVLYGLDKSFRPFTYFQILLPIFAAAIVGGFGRPVGAIIGGFIVAFSEIALTYAYRKVVLYFLPGSDVGDSLLQLVPTDYKFSISFVILVVILIIAPTGILKAKSS</sequence>
<evidence type="ECO:0000256" key="10">
    <source>
        <dbReference type="SAM" id="Phobius"/>
    </source>
</evidence>
<keyword evidence="2" id="KW-0813">Transport</keyword>
<evidence type="ECO:0000256" key="3">
    <source>
        <dbReference type="ARBA" id="ARBA00022475"/>
    </source>
</evidence>
<feature type="transmembrane region" description="Helical" evidence="10">
    <location>
        <begin position="215"/>
        <end position="237"/>
    </location>
</feature>
<dbReference type="Proteomes" id="UP001548832">
    <property type="component" value="Unassembled WGS sequence"/>
</dbReference>
<feature type="transmembrane region" description="Helical" evidence="10">
    <location>
        <begin position="170"/>
        <end position="187"/>
    </location>
</feature>
<keyword evidence="3" id="KW-1003">Cell membrane</keyword>
<feature type="transmembrane region" description="Helical" evidence="10">
    <location>
        <begin position="20"/>
        <end position="40"/>
    </location>
</feature>
<dbReference type="PANTHER" id="PTHR11795:SF371">
    <property type="entry name" value="HIGH-AFFINITY BRANCHED-CHAIN AMINO ACID TRANSPORT SYSTEM PERMEASE PROTEIN LIVH"/>
    <property type="match status" value="1"/>
</dbReference>
<reference evidence="11 12" key="1">
    <citation type="submission" date="2024-06" db="EMBL/GenBank/DDBJ databases">
        <authorList>
            <person name="Kim D.-U."/>
        </authorList>
    </citation>
    <scope>NUCLEOTIDE SEQUENCE [LARGE SCALE GENOMIC DNA]</scope>
    <source>
        <strain evidence="11 12">KACC15460</strain>
    </source>
</reference>
<feature type="transmembrane region" description="Helical" evidence="10">
    <location>
        <begin position="112"/>
        <end position="133"/>
    </location>
</feature>
<comment type="subcellular location">
    <subcellularLocation>
        <location evidence="1">Cell membrane</location>
        <topology evidence="1">Multi-pass membrane protein</topology>
    </subcellularLocation>
</comment>
<organism evidence="11 12">
    <name type="scientific">Mesorhizobium shangrilense</name>
    <dbReference type="NCBI Taxonomy" id="460060"/>
    <lineage>
        <taxon>Bacteria</taxon>
        <taxon>Pseudomonadati</taxon>
        <taxon>Pseudomonadota</taxon>
        <taxon>Alphaproteobacteria</taxon>
        <taxon>Hyphomicrobiales</taxon>
        <taxon>Phyllobacteriaceae</taxon>
        <taxon>Mesorhizobium</taxon>
    </lineage>
</organism>
<keyword evidence="12" id="KW-1185">Reference proteome</keyword>
<dbReference type="RefSeq" id="WP_354460474.1">
    <property type="nucleotide sequence ID" value="NZ_JBEWSZ010000001.1"/>
</dbReference>
<keyword evidence="8 10" id="KW-0472">Membrane</keyword>
<keyword evidence="5 10" id="KW-0812">Transmembrane</keyword>
<gene>
    <name evidence="11" type="ORF">ABVQ20_15935</name>
</gene>
<dbReference type="InterPro" id="IPR052157">
    <property type="entry name" value="BCAA_transport_permease"/>
</dbReference>
<name>A0ABV2DFD8_9HYPH</name>
<feature type="transmembrane region" description="Helical" evidence="10">
    <location>
        <begin position="269"/>
        <end position="286"/>
    </location>
</feature>
<evidence type="ECO:0000256" key="1">
    <source>
        <dbReference type="ARBA" id="ARBA00004651"/>
    </source>
</evidence>
<dbReference type="InterPro" id="IPR001851">
    <property type="entry name" value="ABC_transp_permease"/>
</dbReference>
<comment type="similarity">
    <text evidence="9">Belongs to the binding-protein-dependent transport system permease family. LivHM subfamily.</text>
</comment>
<feature type="transmembrane region" description="Helical" evidence="10">
    <location>
        <begin position="313"/>
        <end position="332"/>
    </location>
</feature>
<protein>
    <submittedName>
        <fullName evidence="11">Branched-chain amino acid ABC transporter permease</fullName>
    </submittedName>
</protein>